<dbReference type="InterPro" id="IPR051454">
    <property type="entry name" value="RNA/ubiquinone_mod_enzymes"/>
</dbReference>
<name>A0ABV4DXP1_9CLOT</name>
<dbReference type="PANTHER" id="PTHR30217">
    <property type="entry name" value="PEPTIDASE U32 FAMILY"/>
    <property type="match status" value="1"/>
</dbReference>
<organism evidence="2 3">
    <name type="scientific">Clostridium lapidicellarium</name>
    <dbReference type="NCBI Taxonomy" id="3240931"/>
    <lineage>
        <taxon>Bacteria</taxon>
        <taxon>Bacillati</taxon>
        <taxon>Bacillota</taxon>
        <taxon>Clostridia</taxon>
        <taxon>Eubacteriales</taxon>
        <taxon>Clostridiaceae</taxon>
        <taxon>Clostridium</taxon>
    </lineage>
</organism>
<comment type="caution">
    <text evidence="2">The sequence shown here is derived from an EMBL/GenBank/DDBJ whole genome shotgun (WGS) entry which is preliminary data.</text>
</comment>
<dbReference type="InterPro" id="IPR020988">
    <property type="entry name" value="Pept_U32_collagenase"/>
</dbReference>
<dbReference type="InterPro" id="IPR001539">
    <property type="entry name" value="Peptidase_U32"/>
</dbReference>
<feature type="domain" description="Peptidase U32 collagenase" evidence="1">
    <location>
        <begin position="386"/>
        <end position="501"/>
    </location>
</feature>
<dbReference type="Pfam" id="PF01136">
    <property type="entry name" value="Peptidase_U32"/>
    <property type="match status" value="2"/>
</dbReference>
<proteinExistence type="predicted"/>
<accession>A0ABV4DXP1</accession>
<dbReference type="EMBL" id="JBGFFE010000008">
    <property type="protein sequence ID" value="MEY8763472.1"/>
    <property type="molecule type" value="Genomic_DNA"/>
</dbReference>
<gene>
    <name evidence="2" type="ORF">AB8S09_07455</name>
</gene>
<dbReference type="PROSITE" id="PS01276">
    <property type="entry name" value="PEPTIDASE_U32"/>
    <property type="match status" value="1"/>
</dbReference>
<dbReference type="PANTHER" id="PTHR30217:SF10">
    <property type="entry name" value="23S RRNA 5-HYDROXYCYTIDINE C2501 SYNTHASE"/>
    <property type="match status" value="1"/>
</dbReference>
<keyword evidence="3" id="KW-1185">Reference proteome</keyword>
<sequence length="795" mass="90337">MKKIELLAPAGNLESMYAAIGAGADAVYLGGNRFSARAYAQNFDDKNMENAVEYCHLNNTKVYVTVNTIIKEKELDKAYRYAKLLYNMGVDALIVQDIGLSSVLQEMIPNLELHASTQMTVHNGETATFLNKRGFKRIVLSRELSLKEIGHISKNLGIETEIFIHGALCICYSGQCLMSSIIGGRSGNRGRCAQPCRLPYEIIDAKGKSRKKGYLLSPKDMCTIENIGDIIKTGVYSLKIEGRMKRPEYVAGVVKEYRNVIDNFYKNPVMLKNISCLNHSKKNLLQLFNREGFSKAYLFGNTGRDMMSYSFPNNTGIKIGRVNRDGRMISLTGDISVGDGVKIANQGFAVSKIFRGNKEVLKAHGGESVKLNSPDYKYRENGENAVYKTSDFSQNKNLRGIYRNALLKKFKLSLIVRFQQKKPIALCTSYGGIDFKVEGKKVEKALKCPLSKERICKSLNKTGKEIFEFENIEFKCFENGFLPISALNEVRRDLLKKIKEYVLIENRRDSNLKDEIHHPAVVKNRFADKKLPSKIIFVSTDEQLRAVLESDFQYICINPFQREKIKVDLGSLEPKKIYVKIPNIIRGEFSCVKKFIDENLDSIEGIVTANLGMINEFKNKVRILGDYKLNITNSPALDFYGKITNGDCLSVELNRHEIEDIIKKSNTETQLLIYGKIELMVSEYCVIGSTVGDKCSFRNCSGVCREETFSLLDRKKKSFALRTDRFCRSYIYNTVPVNLISNVKELRDMGIDSFRADFIDEDYDETKKILSYFQKEVFEGDFSRFTRGHYKNGVK</sequence>
<dbReference type="RefSeq" id="WP_294182137.1">
    <property type="nucleotide sequence ID" value="NZ_JBGFFE010000008.1"/>
</dbReference>
<protein>
    <submittedName>
        <fullName evidence="2">U32 family peptidase</fullName>
    </submittedName>
</protein>
<dbReference type="Proteomes" id="UP001565220">
    <property type="component" value="Unassembled WGS sequence"/>
</dbReference>
<reference evidence="2 3" key="1">
    <citation type="submission" date="2024-08" db="EMBL/GenBank/DDBJ databases">
        <title>Clostridium lapicellarii sp. nov., and Clostridium renhuaiense sp. nov., two species isolated from the mud in a fermentation cellar used for producing sauce-flavour Chinese liquors.</title>
        <authorList>
            <person name="Yang F."/>
            <person name="Wang H."/>
            <person name="Chen L.Q."/>
            <person name="Zhou N."/>
            <person name="Lu J.J."/>
            <person name="Pu X.X."/>
            <person name="Wan B."/>
            <person name="Wang L."/>
            <person name="Liu S.J."/>
        </authorList>
    </citation>
    <scope>NUCLEOTIDE SEQUENCE [LARGE SCALE GENOMIC DNA]</scope>
    <source>
        <strain evidence="2 3">MT-113</strain>
    </source>
</reference>
<dbReference type="Pfam" id="PF12392">
    <property type="entry name" value="DUF3656"/>
    <property type="match status" value="1"/>
</dbReference>
<evidence type="ECO:0000259" key="1">
    <source>
        <dbReference type="Pfam" id="PF12392"/>
    </source>
</evidence>
<evidence type="ECO:0000313" key="2">
    <source>
        <dbReference type="EMBL" id="MEY8763472.1"/>
    </source>
</evidence>
<evidence type="ECO:0000313" key="3">
    <source>
        <dbReference type="Proteomes" id="UP001565220"/>
    </source>
</evidence>